<comment type="caution">
    <text evidence="1">The sequence shown here is derived from an EMBL/GenBank/DDBJ whole genome shotgun (WGS) entry which is preliminary data.</text>
</comment>
<proteinExistence type="predicted"/>
<name>A0A139SSB8_9BACT</name>
<dbReference type="Gene3D" id="1.25.40.10">
    <property type="entry name" value="Tetratricopeptide repeat domain"/>
    <property type="match status" value="1"/>
</dbReference>
<gene>
    <name evidence="1" type="ORF">AXK11_02420</name>
</gene>
<organism evidence="1 2">
    <name type="scientific">Cephaloticoccus primus</name>
    <dbReference type="NCBI Taxonomy" id="1548207"/>
    <lineage>
        <taxon>Bacteria</taxon>
        <taxon>Pseudomonadati</taxon>
        <taxon>Verrucomicrobiota</taxon>
        <taxon>Opitutia</taxon>
        <taxon>Opitutales</taxon>
        <taxon>Opitutaceae</taxon>
        <taxon>Cephaloticoccus</taxon>
    </lineage>
</organism>
<keyword evidence="2" id="KW-1185">Reference proteome</keyword>
<protein>
    <submittedName>
        <fullName evidence="1">Uncharacterized protein</fullName>
    </submittedName>
</protein>
<accession>A0A139SSB8</accession>
<dbReference type="EMBL" id="LSZQ01000015">
    <property type="protein sequence ID" value="KXU37458.1"/>
    <property type="molecule type" value="Genomic_DNA"/>
</dbReference>
<dbReference type="Proteomes" id="UP000070058">
    <property type="component" value="Unassembled WGS sequence"/>
</dbReference>
<evidence type="ECO:0000313" key="1">
    <source>
        <dbReference type="EMBL" id="KXU37458.1"/>
    </source>
</evidence>
<dbReference type="InterPro" id="IPR011990">
    <property type="entry name" value="TPR-like_helical_dom_sf"/>
</dbReference>
<dbReference type="STRING" id="1548207.AXK11_02420"/>
<dbReference type="SUPFAM" id="SSF48452">
    <property type="entry name" value="TPR-like"/>
    <property type="match status" value="1"/>
</dbReference>
<evidence type="ECO:0000313" key="2">
    <source>
        <dbReference type="Proteomes" id="UP000070058"/>
    </source>
</evidence>
<sequence>MRQLVERQRALFEAAAASEKAGRFDEGDFAAQVQQLCRAYESLLSENPKFAAGYAAYGYLLGKIGMEDESVALLLKANQYDPEIPLVKNQIGNYLAEHGKPLEAVNYYLAAIRLAPEEPLYHYQLGTLLHNSRAEFVRSGDWEADAVDSASHEGFRKAAELAPERFEFVYRYGESFYDVPEPDWDAALEVWGGLESRSGSEIERQVIRLHAAKVCLESGRREHALALLGTIDEPTLASQREKLVAQAQGADDK</sequence>
<reference evidence="2" key="1">
    <citation type="submission" date="2016-02" db="EMBL/GenBank/DDBJ databases">
        <authorList>
            <person name="Sanders J.G."/>
            <person name="Lin J.Y."/>
            <person name="Wertz J.T."/>
            <person name="Russell J.A."/>
            <person name="Moreau C.S."/>
            <person name="Powell S."/>
        </authorList>
    </citation>
    <scope>NUCLEOTIDE SEQUENCE [LARGE SCALE GENOMIC DNA]</scope>
    <source>
        <strain evidence="2">CAG34</strain>
    </source>
</reference>
<dbReference type="AlphaFoldDB" id="A0A139SSB8"/>